<gene>
    <name evidence="1" type="ORF">MENT_LOCUS31644</name>
</gene>
<proteinExistence type="predicted"/>
<accession>A0A6V7VZK1</accession>
<protein>
    <submittedName>
        <fullName evidence="1">Uncharacterized protein</fullName>
    </submittedName>
</protein>
<comment type="caution">
    <text evidence="1">The sequence shown here is derived from an EMBL/GenBank/DDBJ whole genome shotgun (WGS) entry which is preliminary data.</text>
</comment>
<dbReference type="EMBL" id="CAJEWN010000348">
    <property type="protein sequence ID" value="CAD2179631.1"/>
    <property type="molecule type" value="Genomic_DNA"/>
</dbReference>
<dbReference type="Proteomes" id="UP000580250">
    <property type="component" value="Unassembled WGS sequence"/>
</dbReference>
<name>A0A6V7VZK1_MELEN</name>
<sequence>MMRVEKNLSPEWRISAENDIAVTLASGLTTKQRNRLKQNFRGIGMDRMAPTSKVKEIKKEWSRSGRWEWINEAYVCLNGWWSWISEQGLEHLHSLHNRLAIQYCNTGDPNRTVEKLVQHQLLLNALYDRGTMKKIYT</sequence>
<organism evidence="1 2">
    <name type="scientific">Meloidogyne enterolobii</name>
    <name type="common">Root-knot nematode worm</name>
    <name type="synonym">Meloidogyne mayaguensis</name>
    <dbReference type="NCBI Taxonomy" id="390850"/>
    <lineage>
        <taxon>Eukaryota</taxon>
        <taxon>Metazoa</taxon>
        <taxon>Ecdysozoa</taxon>
        <taxon>Nematoda</taxon>
        <taxon>Chromadorea</taxon>
        <taxon>Rhabditida</taxon>
        <taxon>Tylenchina</taxon>
        <taxon>Tylenchomorpha</taxon>
        <taxon>Tylenchoidea</taxon>
        <taxon>Meloidogynidae</taxon>
        <taxon>Meloidogyninae</taxon>
        <taxon>Meloidogyne</taxon>
    </lineage>
</organism>
<evidence type="ECO:0000313" key="1">
    <source>
        <dbReference type="EMBL" id="CAD2179631.1"/>
    </source>
</evidence>
<evidence type="ECO:0000313" key="2">
    <source>
        <dbReference type="Proteomes" id="UP000580250"/>
    </source>
</evidence>
<dbReference type="AlphaFoldDB" id="A0A6V7VZK1"/>
<reference evidence="1 2" key="1">
    <citation type="submission" date="2020-08" db="EMBL/GenBank/DDBJ databases">
        <authorList>
            <person name="Koutsovoulos G."/>
            <person name="Danchin GJ E."/>
        </authorList>
    </citation>
    <scope>NUCLEOTIDE SEQUENCE [LARGE SCALE GENOMIC DNA]</scope>
</reference>